<evidence type="ECO:0000256" key="2">
    <source>
        <dbReference type="SAM" id="SignalP"/>
    </source>
</evidence>
<feature type="compositionally biased region" description="Basic residues" evidence="1">
    <location>
        <begin position="343"/>
        <end position="352"/>
    </location>
</feature>
<feature type="compositionally biased region" description="Basic and acidic residues" evidence="1">
    <location>
        <begin position="203"/>
        <end position="215"/>
    </location>
</feature>
<evidence type="ECO:0008006" key="5">
    <source>
        <dbReference type="Google" id="ProtNLM"/>
    </source>
</evidence>
<keyword evidence="4" id="KW-1185">Reference proteome</keyword>
<dbReference type="EMBL" id="OW152827">
    <property type="protein sequence ID" value="CAH2043730.1"/>
    <property type="molecule type" value="Genomic_DNA"/>
</dbReference>
<proteinExistence type="predicted"/>
<feature type="region of interest" description="Disordered" evidence="1">
    <location>
        <begin position="186"/>
        <end position="217"/>
    </location>
</feature>
<accession>A0ABN8I2Z0</accession>
<feature type="region of interest" description="Disordered" evidence="1">
    <location>
        <begin position="137"/>
        <end position="174"/>
    </location>
</feature>
<dbReference type="Proteomes" id="UP000837857">
    <property type="component" value="Chromosome 15"/>
</dbReference>
<feature type="region of interest" description="Disordered" evidence="1">
    <location>
        <begin position="335"/>
        <end position="355"/>
    </location>
</feature>
<sequence>MIIWFFLISSPLPIYTKDTQFECGDHGRFEYCIDGIPGCIVGCHCHPGYYFDTDTKICEPNSKLMQAYRRHYAGEPTRISQINSPEVLETSTSFSTVGIMDDHVDAIAQNADDLGDWLYNQFYKTIESQVINKTNDNLITRRSGKKPTPKTKKGRKKERQVSLKKKQKKDDLRRKLLRITEDDSLFDSDADTDTDTDSSHSSSIDETRESKDKEHGHKKFVIVNKKPKPQLPSFIFLPNIETPFYPPVGLPPPVLPMYPMVPVPPVLPSYSFPNVPPDCQATNLTTSATSTFSSTTQSILTSPTTKLVVGTTDSLDKPKPKTDITTISDIESSTMQDATGSVLRKRRRKKEHVRRDRNDILRRLRELVENAAPNPANKMKKTRVDPLENLERDSVDDFEEAFPMQQMIKQDLHSNTNEKAESKQEDKANFKYLSELIHRIHLNDTKTPAGMIVKPSFQQNKPFIDYKKNTRVNNKRPKIVEPTRRLNYEMDMPHDPKKTDNSFYTNLGTEHSLDNNSSRKIQNSNIFIKNEIPNFKPHEIKSNVILPKRQPVLIPHRQTNTHLASLSPLFDFNIKQYLNVNE</sequence>
<dbReference type="CDD" id="cd19941">
    <property type="entry name" value="TIL"/>
    <property type="match status" value="1"/>
</dbReference>
<feature type="compositionally biased region" description="Acidic residues" evidence="1">
    <location>
        <begin position="186"/>
        <end position="196"/>
    </location>
</feature>
<feature type="signal peptide" evidence="2">
    <location>
        <begin position="1"/>
        <end position="16"/>
    </location>
</feature>
<evidence type="ECO:0000256" key="1">
    <source>
        <dbReference type="SAM" id="MobiDB-lite"/>
    </source>
</evidence>
<gene>
    <name evidence="3" type="ORF">IPOD504_LOCUS4424</name>
</gene>
<organism evidence="3 4">
    <name type="scientific">Iphiclides podalirius</name>
    <name type="common">scarce swallowtail</name>
    <dbReference type="NCBI Taxonomy" id="110791"/>
    <lineage>
        <taxon>Eukaryota</taxon>
        <taxon>Metazoa</taxon>
        <taxon>Ecdysozoa</taxon>
        <taxon>Arthropoda</taxon>
        <taxon>Hexapoda</taxon>
        <taxon>Insecta</taxon>
        <taxon>Pterygota</taxon>
        <taxon>Neoptera</taxon>
        <taxon>Endopterygota</taxon>
        <taxon>Lepidoptera</taxon>
        <taxon>Glossata</taxon>
        <taxon>Ditrysia</taxon>
        <taxon>Papilionoidea</taxon>
        <taxon>Papilionidae</taxon>
        <taxon>Papilioninae</taxon>
        <taxon>Iphiclides</taxon>
    </lineage>
</organism>
<name>A0ABN8I2Z0_9NEOP</name>
<keyword evidence="2" id="KW-0732">Signal</keyword>
<feature type="non-terminal residue" evidence="3">
    <location>
        <position position="582"/>
    </location>
</feature>
<reference evidence="3" key="1">
    <citation type="submission" date="2022-03" db="EMBL/GenBank/DDBJ databases">
        <authorList>
            <person name="Martin H S."/>
        </authorList>
    </citation>
    <scope>NUCLEOTIDE SEQUENCE</scope>
</reference>
<feature type="chain" id="PRO_5045352110" description="Chitin-binding type-2 domain-containing protein" evidence="2">
    <location>
        <begin position="17"/>
        <end position="582"/>
    </location>
</feature>
<evidence type="ECO:0000313" key="3">
    <source>
        <dbReference type="EMBL" id="CAH2043730.1"/>
    </source>
</evidence>
<evidence type="ECO:0000313" key="4">
    <source>
        <dbReference type="Proteomes" id="UP000837857"/>
    </source>
</evidence>
<protein>
    <recommendedName>
        <fullName evidence="5">Chitin-binding type-2 domain-containing protein</fullName>
    </recommendedName>
</protein>
<feature type="compositionally biased region" description="Basic residues" evidence="1">
    <location>
        <begin position="142"/>
        <end position="167"/>
    </location>
</feature>